<protein>
    <submittedName>
        <fullName evidence="1">DUF742 domain-containing protein</fullName>
    </submittedName>
</protein>
<reference evidence="2" key="1">
    <citation type="journal article" date="2019" name="Int. J. Syst. Evol. Microbiol.">
        <title>The Global Catalogue of Microorganisms (GCM) 10K type strain sequencing project: providing services to taxonomists for standard genome sequencing and annotation.</title>
        <authorList>
            <consortium name="The Broad Institute Genomics Platform"/>
            <consortium name="The Broad Institute Genome Sequencing Center for Infectious Disease"/>
            <person name="Wu L."/>
            <person name="Ma J."/>
        </authorList>
    </citation>
    <scope>NUCLEOTIDE SEQUENCE [LARGE SCALE GENOMIC DNA]</scope>
    <source>
        <strain evidence="2">JCM 6242</strain>
    </source>
</reference>
<keyword evidence="2" id="KW-1185">Reference proteome</keyword>
<gene>
    <name evidence="1" type="ORF">GCM10010517_52930</name>
</gene>
<dbReference type="InterPro" id="IPR007995">
    <property type="entry name" value="DUF742"/>
</dbReference>
<dbReference type="PANTHER" id="PTHR36221">
    <property type="entry name" value="DUF742 DOMAIN-CONTAINING PROTEIN"/>
    <property type="match status" value="1"/>
</dbReference>
<comment type="caution">
    <text evidence="1">The sequence shown here is derived from an EMBL/GenBank/DDBJ whole genome shotgun (WGS) entry which is preliminary data.</text>
</comment>
<organism evidence="1 2">
    <name type="scientific">Streptosporangium fragile</name>
    <dbReference type="NCBI Taxonomy" id="46186"/>
    <lineage>
        <taxon>Bacteria</taxon>
        <taxon>Bacillati</taxon>
        <taxon>Actinomycetota</taxon>
        <taxon>Actinomycetes</taxon>
        <taxon>Streptosporangiales</taxon>
        <taxon>Streptosporangiaceae</taxon>
        <taxon>Streptosporangium</taxon>
    </lineage>
</organism>
<name>A0ABN3W3P8_9ACTN</name>
<proteinExistence type="predicted"/>
<dbReference type="Proteomes" id="UP001500831">
    <property type="component" value="Unassembled WGS sequence"/>
</dbReference>
<sequence>MTAPRRDSDLVRPYVVTGGRAHARIPFDLVSLVVAAGDTPPRGMDPGTGPEKRRLMALCRGGALSVAEIAAHLALPVGVTKVLLSDLTDSGHIITRSPAPPTDRPDIQLLQEVLDGLRALV</sequence>
<dbReference type="PANTHER" id="PTHR36221:SF1">
    <property type="entry name" value="DUF742 DOMAIN-CONTAINING PROTEIN"/>
    <property type="match status" value="1"/>
</dbReference>
<dbReference type="EMBL" id="BAAAVI010000043">
    <property type="protein sequence ID" value="GAA2888868.1"/>
    <property type="molecule type" value="Genomic_DNA"/>
</dbReference>
<accession>A0ABN3W3P8</accession>
<evidence type="ECO:0000313" key="1">
    <source>
        <dbReference type="EMBL" id="GAA2888868.1"/>
    </source>
</evidence>
<evidence type="ECO:0000313" key="2">
    <source>
        <dbReference type="Proteomes" id="UP001500831"/>
    </source>
</evidence>
<dbReference type="RefSeq" id="WP_344977050.1">
    <property type="nucleotide sequence ID" value="NZ_BAAAVI010000043.1"/>
</dbReference>
<dbReference type="Pfam" id="PF05331">
    <property type="entry name" value="DUF742"/>
    <property type="match status" value="1"/>
</dbReference>